<comment type="caution">
    <text evidence="2">The sequence shown here is derived from an EMBL/GenBank/DDBJ whole genome shotgun (WGS) entry which is preliminary data.</text>
</comment>
<dbReference type="Gene3D" id="1.25.10.10">
    <property type="entry name" value="Leucine-rich Repeat Variant"/>
    <property type="match status" value="1"/>
</dbReference>
<sequence length="391" mass="45155">MTRFIRIRAGSYGRLSLSGSRITELLIKRILVLFHVFWRTTNMSKREAFLESCCTENVDDFLRFIQLHDVLQEERREEGSEERREEGKEEAMEVEAAADPNHVRSVVDGVALVAAESLKVLQDGETYSSLLEIIHRLHDMLELQPVSEAPLQLQILRLCDAWWKKDLKEKETVQRSRECVVSGRLSWGKRFMVFLFSWNINFISDNNGSYREIYFRAWKKAEGDFLEKIESSCIVSYFHSKKGCEKVDKMLSNLYKPILWKALTVRVNATNFEVRANATLLFTEAFPVLDMENSNKSKDEAIQKQLDTVMVLLDDPHPTVRSNAILGVCKILAKYWELLPAAIITDFLRSLMESCSRLCKFARNSEKVRIAFLDMLLKVKAARAAKVLFPL</sequence>
<dbReference type="Proteomes" id="UP000518266">
    <property type="component" value="Unassembled WGS sequence"/>
</dbReference>
<gene>
    <name evidence="2" type="ORF">F7725_029181</name>
</gene>
<name>A0A7J5XIF1_DISMA</name>
<dbReference type="Pfam" id="PF12422">
    <property type="entry name" value="Condensin2nSMC"/>
    <property type="match status" value="1"/>
</dbReference>
<dbReference type="InterPro" id="IPR011989">
    <property type="entry name" value="ARM-like"/>
</dbReference>
<protein>
    <recommendedName>
        <fullName evidence="4">Condensin-2 complex subunit G2</fullName>
    </recommendedName>
</protein>
<reference evidence="2 3" key="1">
    <citation type="submission" date="2020-03" db="EMBL/GenBank/DDBJ databases">
        <title>Dissostichus mawsoni Genome sequencing and assembly.</title>
        <authorList>
            <person name="Park H."/>
        </authorList>
    </citation>
    <scope>NUCLEOTIDE SEQUENCE [LARGE SCALE GENOMIC DNA]</scope>
    <source>
        <strain evidence="2">DM0001</strain>
        <tissue evidence="2">Muscle</tissue>
    </source>
</reference>
<evidence type="ECO:0000313" key="3">
    <source>
        <dbReference type="Proteomes" id="UP000518266"/>
    </source>
</evidence>
<dbReference type="GO" id="GO:0005634">
    <property type="term" value="C:nucleus"/>
    <property type="evidence" value="ECO:0007669"/>
    <property type="project" value="InterPro"/>
</dbReference>
<evidence type="ECO:0008006" key="4">
    <source>
        <dbReference type="Google" id="ProtNLM"/>
    </source>
</evidence>
<evidence type="ECO:0000256" key="1">
    <source>
        <dbReference type="SAM" id="MobiDB-lite"/>
    </source>
</evidence>
<keyword evidence="3" id="KW-1185">Reference proteome</keyword>
<dbReference type="InterPro" id="IPR016024">
    <property type="entry name" value="ARM-type_fold"/>
</dbReference>
<dbReference type="AlphaFoldDB" id="A0A7J5XIF1"/>
<feature type="region of interest" description="Disordered" evidence="1">
    <location>
        <begin position="75"/>
        <end position="95"/>
    </location>
</feature>
<dbReference type="InterPro" id="IPR024741">
    <property type="entry name" value="Condensin2_G2"/>
</dbReference>
<dbReference type="GO" id="GO:0000796">
    <property type="term" value="C:condensin complex"/>
    <property type="evidence" value="ECO:0007669"/>
    <property type="project" value="TreeGrafter"/>
</dbReference>
<dbReference type="PANTHER" id="PTHR16199">
    <property type="entry name" value="CONDENSIN-2 COMPLEX SUBUNIT G2"/>
    <property type="match status" value="1"/>
</dbReference>
<dbReference type="SUPFAM" id="SSF48371">
    <property type="entry name" value="ARM repeat"/>
    <property type="match status" value="1"/>
</dbReference>
<organism evidence="2 3">
    <name type="scientific">Dissostichus mawsoni</name>
    <name type="common">Antarctic cod</name>
    <dbReference type="NCBI Taxonomy" id="36200"/>
    <lineage>
        <taxon>Eukaryota</taxon>
        <taxon>Metazoa</taxon>
        <taxon>Chordata</taxon>
        <taxon>Craniata</taxon>
        <taxon>Vertebrata</taxon>
        <taxon>Euteleostomi</taxon>
        <taxon>Actinopterygii</taxon>
        <taxon>Neopterygii</taxon>
        <taxon>Teleostei</taxon>
        <taxon>Neoteleostei</taxon>
        <taxon>Acanthomorphata</taxon>
        <taxon>Eupercaria</taxon>
        <taxon>Perciformes</taxon>
        <taxon>Notothenioidei</taxon>
        <taxon>Nototheniidae</taxon>
        <taxon>Dissostichus</taxon>
    </lineage>
</organism>
<dbReference type="EMBL" id="JAAKFY010000024">
    <property type="protein sequence ID" value="KAF3836623.1"/>
    <property type="molecule type" value="Genomic_DNA"/>
</dbReference>
<dbReference type="GO" id="GO:0000070">
    <property type="term" value="P:mitotic sister chromatid segregation"/>
    <property type="evidence" value="ECO:0007669"/>
    <property type="project" value="TreeGrafter"/>
</dbReference>
<dbReference type="OrthoDB" id="10062843at2759"/>
<evidence type="ECO:0000313" key="2">
    <source>
        <dbReference type="EMBL" id="KAF3836623.1"/>
    </source>
</evidence>
<proteinExistence type="predicted"/>
<accession>A0A7J5XIF1</accession>
<dbReference type="PANTHER" id="PTHR16199:SF4">
    <property type="entry name" value="CONDENSIN-2 COMPLEX SUBUNIT G2"/>
    <property type="match status" value="1"/>
</dbReference>
<feature type="compositionally biased region" description="Basic and acidic residues" evidence="1">
    <location>
        <begin position="75"/>
        <end position="91"/>
    </location>
</feature>